<dbReference type="AlphaFoldDB" id="A0A6A6AJT2"/>
<dbReference type="PANTHER" id="PTHR43845:SF1">
    <property type="entry name" value="BLR5969 PROTEIN"/>
    <property type="match status" value="1"/>
</dbReference>
<accession>A0A6A6AJT2</accession>
<keyword evidence="2" id="KW-1185">Reference proteome</keyword>
<reference evidence="1" key="1">
    <citation type="journal article" date="2020" name="Stud. Mycol.">
        <title>101 Dothideomycetes genomes: a test case for predicting lifestyles and emergence of pathogens.</title>
        <authorList>
            <person name="Haridas S."/>
            <person name="Albert R."/>
            <person name="Binder M."/>
            <person name="Bloem J."/>
            <person name="Labutti K."/>
            <person name="Salamov A."/>
            <person name="Andreopoulos B."/>
            <person name="Baker S."/>
            <person name="Barry K."/>
            <person name="Bills G."/>
            <person name="Bluhm B."/>
            <person name="Cannon C."/>
            <person name="Castanera R."/>
            <person name="Culley D."/>
            <person name="Daum C."/>
            <person name="Ezra D."/>
            <person name="Gonzalez J."/>
            <person name="Henrissat B."/>
            <person name="Kuo A."/>
            <person name="Liang C."/>
            <person name="Lipzen A."/>
            <person name="Lutzoni F."/>
            <person name="Magnuson J."/>
            <person name="Mondo S."/>
            <person name="Nolan M."/>
            <person name="Ohm R."/>
            <person name="Pangilinan J."/>
            <person name="Park H.-J."/>
            <person name="Ramirez L."/>
            <person name="Alfaro M."/>
            <person name="Sun H."/>
            <person name="Tritt A."/>
            <person name="Yoshinaga Y."/>
            <person name="Zwiers L.-H."/>
            <person name="Turgeon B."/>
            <person name="Goodwin S."/>
            <person name="Spatafora J."/>
            <person name="Crous P."/>
            <person name="Grigoriev I."/>
        </authorList>
    </citation>
    <scope>NUCLEOTIDE SEQUENCE</scope>
    <source>
        <strain evidence="1">CBS 119687</strain>
    </source>
</reference>
<dbReference type="SUPFAM" id="SSF56801">
    <property type="entry name" value="Acetyl-CoA synthetase-like"/>
    <property type="match status" value="1"/>
</dbReference>
<dbReference type="Gene3D" id="3.40.50.12780">
    <property type="entry name" value="N-terminal domain of ligase-like"/>
    <property type="match status" value="1"/>
</dbReference>
<evidence type="ECO:0008006" key="3">
    <source>
        <dbReference type="Google" id="ProtNLM"/>
    </source>
</evidence>
<sequence length="313" mass="34689">MGHFGGVYGNFSFFNTALLEMPVPHVHLPISGNETKENIVKWMFQFDATVLLSNPSTARSIADQLTREGKTMESVRLISYTGESFTKGLRAAYKKAFPNAVAYPSLYGSIDAGPIGIPPHPYQGGDDDVAPTYKVLAPLLVMEIMDENGKPIKENDQKGSIVVTHLIRRLQPMIRYPTGDIASWADYSNEIFQLHGRDSVGLKIINTHLPIAVLRETIEESLGEGVSQGSQFVVRRSNGSDAQELTIRIVAKEPANADSVREKINTKFCQISAKWAEHQKNGYIALLQVEWISVDQLQLKGSGKVSDILEERF</sequence>
<proteinExistence type="predicted"/>
<protein>
    <recommendedName>
        <fullName evidence="3">Acetyl-CoA synthetase-like protein</fullName>
    </recommendedName>
</protein>
<name>A0A6A6AJT2_9PLEO</name>
<evidence type="ECO:0000313" key="1">
    <source>
        <dbReference type="EMBL" id="KAF2131816.1"/>
    </source>
</evidence>
<dbReference type="RefSeq" id="XP_033526203.1">
    <property type="nucleotide sequence ID" value="XM_033667565.1"/>
</dbReference>
<dbReference type="PANTHER" id="PTHR43845">
    <property type="entry name" value="BLR5969 PROTEIN"/>
    <property type="match status" value="1"/>
</dbReference>
<dbReference type="InterPro" id="IPR042099">
    <property type="entry name" value="ANL_N_sf"/>
</dbReference>
<dbReference type="Proteomes" id="UP000799771">
    <property type="component" value="Unassembled WGS sequence"/>
</dbReference>
<gene>
    <name evidence="1" type="ORF">P153DRAFT_364305</name>
</gene>
<evidence type="ECO:0000313" key="2">
    <source>
        <dbReference type="Proteomes" id="UP000799771"/>
    </source>
</evidence>
<dbReference type="GeneID" id="54407997"/>
<organism evidence="1 2">
    <name type="scientific">Dothidotthia symphoricarpi CBS 119687</name>
    <dbReference type="NCBI Taxonomy" id="1392245"/>
    <lineage>
        <taxon>Eukaryota</taxon>
        <taxon>Fungi</taxon>
        <taxon>Dikarya</taxon>
        <taxon>Ascomycota</taxon>
        <taxon>Pezizomycotina</taxon>
        <taxon>Dothideomycetes</taxon>
        <taxon>Pleosporomycetidae</taxon>
        <taxon>Pleosporales</taxon>
        <taxon>Dothidotthiaceae</taxon>
        <taxon>Dothidotthia</taxon>
    </lineage>
</organism>
<dbReference type="OrthoDB" id="5360374at2759"/>
<dbReference type="EMBL" id="ML977501">
    <property type="protein sequence ID" value="KAF2131816.1"/>
    <property type="molecule type" value="Genomic_DNA"/>
</dbReference>